<evidence type="ECO:0000313" key="2">
    <source>
        <dbReference type="EMBL" id="KAG2582484.1"/>
    </source>
</evidence>
<accession>A0A8T0RAG4</accession>
<evidence type="ECO:0000313" key="3">
    <source>
        <dbReference type="Proteomes" id="UP000823388"/>
    </source>
</evidence>
<dbReference type="AlphaFoldDB" id="A0A8T0RAG4"/>
<organism evidence="2 3">
    <name type="scientific">Panicum virgatum</name>
    <name type="common">Blackwell switchgrass</name>
    <dbReference type="NCBI Taxonomy" id="38727"/>
    <lineage>
        <taxon>Eukaryota</taxon>
        <taxon>Viridiplantae</taxon>
        <taxon>Streptophyta</taxon>
        <taxon>Embryophyta</taxon>
        <taxon>Tracheophyta</taxon>
        <taxon>Spermatophyta</taxon>
        <taxon>Magnoliopsida</taxon>
        <taxon>Liliopsida</taxon>
        <taxon>Poales</taxon>
        <taxon>Poaceae</taxon>
        <taxon>PACMAD clade</taxon>
        <taxon>Panicoideae</taxon>
        <taxon>Panicodae</taxon>
        <taxon>Paniceae</taxon>
        <taxon>Panicinae</taxon>
        <taxon>Panicum</taxon>
        <taxon>Panicum sect. Hiantes</taxon>
    </lineage>
</organism>
<feature type="region of interest" description="Disordered" evidence="1">
    <location>
        <begin position="1"/>
        <end position="120"/>
    </location>
</feature>
<comment type="caution">
    <text evidence="2">The sequence shown here is derived from an EMBL/GenBank/DDBJ whole genome shotgun (WGS) entry which is preliminary data.</text>
</comment>
<sequence length="120" mass="13518">MAPHHRARPPADDDGAAKTLRQPSPRPTLRVEVRLWSRRRRRRREATEVRRRTDADIEARRDEAGAARQAAGVNEDDDTAAAPTFAKMPGQDGDDSMTKGCRKMPTHRRQTNTPTAETHV</sequence>
<reference evidence="2" key="1">
    <citation type="submission" date="2020-05" db="EMBL/GenBank/DDBJ databases">
        <title>WGS assembly of Panicum virgatum.</title>
        <authorList>
            <person name="Lovell J.T."/>
            <person name="Jenkins J."/>
            <person name="Shu S."/>
            <person name="Juenger T.E."/>
            <person name="Schmutz J."/>
        </authorList>
    </citation>
    <scope>NUCLEOTIDE SEQUENCE</scope>
    <source>
        <strain evidence="2">AP13</strain>
    </source>
</reference>
<keyword evidence="3" id="KW-1185">Reference proteome</keyword>
<feature type="compositionally biased region" description="Basic and acidic residues" evidence="1">
    <location>
        <begin position="45"/>
        <end position="65"/>
    </location>
</feature>
<feature type="compositionally biased region" description="Basic residues" evidence="1">
    <location>
        <begin position="100"/>
        <end position="110"/>
    </location>
</feature>
<dbReference type="EMBL" id="CM029047">
    <property type="protein sequence ID" value="KAG2582484.1"/>
    <property type="molecule type" value="Genomic_DNA"/>
</dbReference>
<gene>
    <name evidence="2" type="ORF">PVAP13_6KG109924</name>
</gene>
<feature type="compositionally biased region" description="Polar residues" evidence="1">
    <location>
        <begin position="111"/>
        <end position="120"/>
    </location>
</feature>
<protein>
    <submittedName>
        <fullName evidence="2">Uncharacterized protein</fullName>
    </submittedName>
</protein>
<dbReference type="Proteomes" id="UP000823388">
    <property type="component" value="Chromosome 6K"/>
</dbReference>
<proteinExistence type="predicted"/>
<name>A0A8T0RAG4_PANVG</name>
<evidence type="ECO:0000256" key="1">
    <source>
        <dbReference type="SAM" id="MobiDB-lite"/>
    </source>
</evidence>